<dbReference type="SUPFAM" id="SSF53448">
    <property type="entry name" value="Nucleotide-diphospho-sugar transferases"/>
    <property type="match status" value="1"/>
</dbReference>
<dbReference type="Gene3D" id="3.90.550.10">
    <property type="entry name" value="Spore Coat Polysaccharide Biosynthesis Protein SpsA, Chain A"/>
    <property type="match status" value="1"/>
</dbReference>
<organism evidence="1 2">
    <name type="scientific">Bowdeniella nasicola</name>
    <dbReference type="NCBI Taxonomy" id="208480"/>
    <lineage>
        <taxon>Bacteria</taxon>
        <taxon>Bacillati</taxon>
        <taxon>Actinomycetota</taxon>
        <taxon>Actinomycetes</taxon>
        <taxon>Actinomycetales</taxon>
        <taxon>Actinomycetaceae</taxon>
        <taxon>Bowdeniella</taxon>
    </lineage>
</organism>
<reference evidence="2" key="1">
    <citation type="submission" date="2016-10" db="EMBL/GenBank/DDBJ databases">
        <authorList>
            <person name="Varghese N."/>
            <person name="Submissions S."/>
        </authorList>
    </citation>
    <scope>NUCLEOTIDE SEQUENCE [LARGE SCALE GENOMIC DNA]</scope>
    <source>
        <strain evidence="2">KPR-1</strain>
    </source>
</reference>
<gene>
    <name evidence="1" type="ORF">SAMN02910418_01676</name>
</gene>
<proteinExistence type="predicted"/>
<dbReference type="InterPro" id="IPR029044">
    <property type="entry name" value="Nucleotide-diphossugar_trans"/>
</dbReference>
<dbReference type="InterPro" id="IPR050793">
    <property type="entry name" value="CMP-NeuNAc_synthase"/>
</dbReference>
<evidence type="ECO:0000313" key="1">
    <source>
        <dbReference type="EMBL" id="SEA48083.1"/>
    </source>
</evidence>
<dbReference type="PANTHER" id="PTHR21485:SF3">
    <property type="entry name" value="N-ACYLNEURAMINATE CYTIDYLYLTRANSFERASE"/>
    <property type="match status" value="1"/>
</dbReference>
<dbReference type="EMBL" id="FNQV01000010">
    <property type="protein sequence ID" value="SEA48083.1"/>
    <property type="molecule type" value="Genomic_DNA"/>
</dbReference>
<keyword evidence="1" id="KW-0548">Nucleotidyltransferase</keyword>
<dbReference type="PANTHER" id="PTHR21485">
    <property type="entry name" value="HAD SUPERFAMILY MEMBERS CMAS AND KDSC"/>
    <property type="match status" value="1"/>
</dbReference>
<dbReference type="CDD" id="cd02513">
    <property type="entry name" value="CMP-NeuAc_Synthase"/>
    <property type="match status" value="1"/>
</dbReference>
<dbReference type="AlphaFoldDB" id="A0A1H4BIU6"/>
<dbReference type="GO" id="GO:0008781">
    <property type="term" value="F:N-acylneuraminate cytidylyltransferase activity"/>
    <property type="evidence" value="ECO:0007669"/>
    <property type="project" value="TreeGrafter"/>
</dbReference>
<keyword evidence="2" id="KW-1185">Reference proteome</keyword>
<dbReference type="InterPro" id="IPR003329">
    <property type="entry name" value="Cytidylyl_trans"/>
</dbReference>
<accession>A0A1H4BIU6</accession>
<evidence type="ECO:0000313" key="2">
    <source>
        <dbReference type="Proteomes" id="UP000199288"/>
    </source>
</evidence>
<dbReference type="Proteomes" id="UP000199288">
    <property type="component" value="Unassembled WGS sequence"/>
</dbReference>
<keyword evidence="1" id="KW-0808">Transferase</keyword>
<sequence>MNVLCVIPVRSGSKGVPGKNIKDLGGRPLVEWTISQALAAKANIDVVVSTDSPETAEIAERAGANVPFLRPLELAQDTTPTEPVVEHALNFRRAEGRTYDAVMLLQATSPLRQPDTIDRAIEQFETTGVDSLVGVVPIAPFIWRFGPDEGAPPAADYDVEHRKRRQDMTLTDLRFRENGSLYVTRPEIYDRFHNRIGGTIGLFVLSELEGVDIDTDIDFRLAELQMDDYSQSIGGWGA</sequence>
<dbReference type="Pfam" id="PF02348">
    <property type="entry name" value="CTP_transf_3"/>
    <property type="match status" value="1"/>
</dbReference>
<dbReference type="RefSeq" id="WP_092564849.1">
    <property type="nucleotide sequence ID" value="NZ_FNQV01000010.1"/>
</dbReference>
<name>A0A1H4BIU6_9ACTO</name>
<protein>
    <submittedName>
        <fullName evidence="1">N-acylneuraminate cytidylyltransferase</fullName>
    </submittedName>
</protein>
<dbReference type="OrthoDB" id="9805604at2"/>